<dbReference type="AlphaFoldDB" id="A0A9X1Y7W8"/>
<evidence type="ECO:0000313" key="2">
    <source>
        <dbReference type="EMBL" id="MCK8784732.1"/>
    </source>
</evidence>
<protein>
    <submittedName>
        <fullName evidence="2">Uncharacterized protein</fullName>
    </submittedName>
</protein>
<gene>
    <name evidence="2" type="ORF">M0638_10095</name>
</gene>
<accession>A0A9X1Y7W8</accession>
<sequence>MTHPLPSVAKPASLPRPAQPATVADRGRIRLGGGFKPAKRPTVPAAVADQGRIRLGGGFRANSLRRG</sequence>
<dbReference type="RefSeq" id="WP_248666855.1">
    <property type="nucleotide sequence ID" value="NZ_JALPRX010000038.1"/>
</dbReference>
<name>A0A9X1Y7W8_9PROT</name>
<reference evidence="2" key="1">
    <citation type="submission" date="2022-04" db="EMBL/GenBank/DDBJ databases">
        <title>Roseomonas acroporae sp. nov., isolated from coral Acropora digitifera.</title>
        <authorList>
            <person name="Sun H."/>
        </authorList>
    </citation>
    <scope>NUCLEOTIDE SEQUENCE</scope>
    <source>
        <strain evidence="2">NAR14</strain>
    </source>
</reference>
<evidence type="ECO:0000256" key="1">
    <source>
        <dbReference type="SAM" id="MobiDB-lite"/>
    </source>
</evidence>
<dbReference type="Proteomes" id="UP001139516">
    <property type="component" value="Unassembled WGS sequence"/>
</dbReference>
<evidence type="ECO:0000313" key="3">
    <source>
        <dbReference type="Proteomes" id="UP001139516"/>
    </source>
</evidence>
<feature type="region of interest" description="Disordered" evidence="1">
    <location>
        <begin position="1"/>
        <end position="46"/>
    </location>
</feature>
<proteinExistence type="predicted"/>
<keyword evidence="3" id="KW-1185">Reference proteome</keyword>
<organism evidence="2 3">
    <name type="scientific">Roseomonas acroporae</name>
    <dbReference type="NCBI Taxonomy" id="2937791"/>
    <lineage>
        <taxon>Bacteria</taxon>
        <taxon>Pseudomonadati</taxon>
        <taxon>Pseudomonadota</taxon>
        <taxon>Alphaproteobacteria</taxon>
        <taxon>Acetobacterales</taxon>
        <taxon>Roseomonadaceae</taxon>
        <taxon>Roseomonas</taxon>
    </lineage>
</organism>
<dbReference type="EMBL" id="JALPRX010000038">
    <property type="protein sequence ID" value="MCK8784732.1"/>
    <property type="molecule type" value="Genomic_DNA"/>
</dbReference>
<comment type="caution">
    <text evidence="2">The sequence shown here is derived from an EMBL/GenBank/DDBJ whole genome shotgun (WGS) entry which is preliminary data.</text>
</comment>